<feature type="compositionally biased region" description="Polar residues" evidence="1">
    <location>
        <begin position="141"/>
        <end position="153"/>
    </location>
</feature>
<dbReference type="Gene3D" id="2.60.40.150">
    <property type="entry name" value="C2 domain"/>
    <property type="match status" value="1"/>
</dbReference>
<dbReference type="InterPro" id="IPR043549">
    <property type="entry name" value="C2C4C/C2C4D"/>
</dbReference>
<dbReference type="SMART" id="SM00239">
    <property type="entry name" value="C2"/>
    <property type="match status" value="1"/>
</dbReference>
<feature type="domain" description="C2" evidence="2">
    <location>
        <begin position="309"/>
        <end position="425"/>
    </location>
</feature>
<dbReference type="STRING" id="62062.ENSHHUP00000064716"/>
<reference evidence="3" key="3">
    <citation type="submission" date="2025-09" db="UniProtKB">
        <authorList>
            <consortium name="Ensembl"/>
        </authorList>
    </citation>
    <scope>IDENTIFICATION</scope>
</reference>
<dbReference type="PROSITE" id="PS50004">
    <property type="entry name" value="C2"/>
    <property type="match status" value="1"/>
</dbReference>
<dbReference type="GeneTree" id="ENSGT00940000161259"/>
<dbReference type="InterPro" id="IPR035892">
    <property type="entry name" value="C2_domain_sf"/>
</dbReference>
<accession>A0A4W5PJE1</accession>
<feature type="compositionally biased region" description="Basic and acidic residues" evidence="1">
    <location>
        <begin position="179"/>
        <end position="188"/>
    </location>
</feature>
<reference evidence="4" key="1">
    <citation type="submission" date="2018-06" db="EMBL/GenBank/DDBJ databases">
        <title>Genome assembly of Danube salmon.</title>
        <authorList>
            <person name="Macqueen D.J."/>
            <person name="Gundappa M.K."/>
        </authorList>
    </citation>
    <scope>NUCLEOTIDE SEQUENCE [LARGE SCALE GENOMIC DNA]</scope>
</reference>
<evidence type="ECO:0000256" key="1">
    <source>
        <dbReference type="SAM" id="MobiDB-lite"/>
    </source>
</evidence>
<evidence type="ECO:0000313" key="3">
    <source>
        <dbReference type="Ensembl" id="ENSHHUP00000064716.1"/>
    </source>
</evidence>
<dbReference type="InterPro" id="IPR000008">
    <property type="entry name" value="C2_dom"/>
</dbReference>
<feature type="region of interest" description="Disordered" evidence="1">
    <location>
        <begin position="123"/>
        <end position="154"/>
    </location>
</feature>
<evidence type="ECO:0000313" key="4">
    <source>
        <dbReference type="Proteomes" id="UP000314982"/>
    </source>
</evidence>
<evidence type="ECO:0000259" key="2">
    <source>
        <dbReference type="PROSITE" id="PS50004"/>
    </source>
</evidence>
<dbReference type="Pfam" id="PF00168">
    <property type="entry name" value="C2"/>
    <property type="match status" value="1"/>
</dbReference>
<dbReference type="PANTHER" id="PTHR46291">
    <property type="entry name" value="C2 DOMAIN-CONTAINING PROTEIN"/>
    <property type="match status" value="1"/>
</dbReference>
<dbReference type="AlphaFoldDB" id="A0A4W5PJE1"/>
<feature type="region of interest" description="Disordered" evidence="1">
    <location>
        <begin position="252"/>
        <end position="289"/>
    </location>
</feature>
<feature type="compositionally biased region" description="Basic residues" evidence="1">
    <location>
        <begin position="257"/>
        <end position="268"/>
    </location>
</feature>
<organism evidence="3 4">
    <name type="scientific">Hucho hucho</name>
    <name type="common">huchen</name>
    <dbReference type="NCBI Taxonomy" id="62062"/>
    <lineage>
        <taxon>Eukaryota</taxon>
        <taxon>Metazoa</taxon>
        <taxon>Chordata</taxon>
        <taxon>Craniata</taxon>
        <taxon>Vertebrata</taxon>
        <taxon>Euteleostomi</taxon>
        <taxon>Actinopterygii</taxon>
        <taxon>Neopterygii</taxon>
        <taxon>Teleostei</taxon>
        <taxon>Protacanthopterygii</taxon>
        <taxon>Salmoniformes</taxon>
        <taxon>Salmonidae</taxon>
        <taxon>Salmoninae</taxon>
        <taxon>Hucho</taxon>
    </lineage>
</organism>
<keyword evidence="4" id="KW-1185">Reference proteome</keyword>
<feature type="compositionally biased region" description="Polar residues" evidence="1">
    <location>
        <begin position="189"/>
        <end position="209"/>
    </location>
</feature>
<sequence>MSLRSTLMWLLEKFRGSHGGHPALAGDMQQNQTDPVSVHTNIITPGKIPDFFIPHKLICCPPEAESLTPEPQPRSTLRPYAPEHTICSQTQGSCNMSPRSPRLLSRLAGDTRSLLRAANRHIIQIESTDDPGNGVGEEGDPNTNAEPQSQTDMSLPYVPKAQTSYGFSTLVETPHTHRKESLFHRDPSSPHTSPGSQRHTQGGNHLTPSVPNPYRYFSGGESDTCSSAESSPITSPLLTRSASLLRSITQETQAKVSRARHTLARHRSLSKDECSSPDTSPSLQRRRLRCPPSPTFYLLQREHSVNLNKGGTLRLSTHYDAEAARLRVRVLAVEDLYEKQTDVKSINCCVSLYLNPGKQQKQRSTIIKNSRNPVFNEDFFFDAVPAAQVKSLAMKMKVVNKGTSLKRDVLLGEREVLLSELLPGF</sequence>
<dbReference type="Ensembl" id="ENSHHUT00000066915.1">
    <property type="protein sequence ID" value="ENSHHUP00000064716.1"/>
    <property type="gene ID" value="ENSHHUG00000038222.1"/>
</dbReference>
<feature type="region of interest" description="Disordered" evidence="1">
    <location>
        <begin position="174"/>
        <end position="234"/>
    </location>
</feature>
<name>A0A4W5PJE1_9TELE</name>
<dbReference type="SUPFAM" id="SSF49562">
    <property type="entry name" value="C2 domain (Calcium/lipid-binding domain, CaLB)"/>
    <property type="match status" value="1"/>
</dbReference>
<reference evidence="3" key="2">
    <citation type="submission" date="2025-08" db="UniProtKB">
        <authorList>
            <consortium name="Ensembl"/>
        </authorList>
    </citation>
    <scope>IDENTIFICATION</scope>
</reference>
<protein>
    <submittedName>
        <fullName evidence="3">C2 calcium dependent domain containing 4C</fullName>
    </submittedName>
</protein>
<proteinExistence type="predicted"/>
<dbReference type="Proteomes" id="UP000314982">
    <property type="component" value="Unassembled WGS sequence"/>
</dbReference>
<feature type="compositionally biased region" description="Polar residues" evidence="1">
    <location>
        <begin position="221"/>
        <end position="234"/>
    </location>
</feature>
<dbReference type="PANTHER" id="PTHR46291:SF11">
    <property type="entry name" value="C2 CALCIUM-DEPENDENT DOMAIN-CONTAINING PROTEIN 4C-LIKE"/>
    <property type="match status" value="1"/>
</dbReference>